<name>A0ABV6RYZ7_9GAMM</name>
<protein>
    <submittedName>
        <fullName evidence="6">L-fuculokinase</fullName>
    </submittedName>
</protein>
<evidence type="ECO:0000256" key="1">
    <source>
        <dbReference type="ARBA" id="ARBA00009156"/>
    </source>
</evidence>
<keyword evidence="2" id="KW-0808">Transferase</keyword>
<feature type="domain" description="Carbohydrate kinase FGGY C-terminal" evidence="5">
    <location>
        <begin position="343"/>
        <end position="463"/>
    </location>
</feature>
<dbReference type="Pfam" id="PF00370">
    <property type="entry name" value="FGGY_N"/>
    <property type="match status" value="1"/>
</dbReference>
<dbReference type="InterPro" id="IPR000577">
    <property type="entry name" value="Carb_kinase_FGGY"/>
</dbReference>
<gene>
    <name evidence="6" type="ORF">ACFFGH_25140</name>
</gene>
<dbReference type="PANTHER" id="PTHR43095">
    <property type="entry name" value="SUGAR KINASE"/>
    <property type="match status" value="1"/>
</dbReference>
<evidence type="ECO:0000259" key="5">
    <source>
        <dbReference type="Pfam" id="PF02782"/>
    </source>
</evidence>
<dbReference type="InterPro" id="IPR043129">
    <property type="entry name" value="ATPase_NBD"/>
</dbReference>
<dbReference type="Proteomes" id="UP001589896">
    <property type="component" value="Unassembled WGS sequence"/>
</dbReference>
<dbReference type="RefSeq" id="WP_386673466.1">
    <property type="nucleotide sequence ID" value="NZ_JBHLTG010000007.1"/>
</dbReference>
<evidence type="ECO:0000256" key="2">
    <source>
        <dbReference type="ARBA" id="ARBA00022679"/>
    </source>
</evidence>
<evidence type="ECO:0000256" key="3">
    <source>
        <dbReference type="ARBA" id="ARBA00022777"/>
    </source>
</evidence>
<dbReference type="Pfam" id="PF02782">
    <property type="entry name" value="FGGY_C"/>
    <property type="match status" value="1"/>
</dbReference>
<comment type="caution">
    <text evidence="6">The sequence shown here is derived from an EMBL/GenBank/DDBJ whole genome shotgun (WGS) entry which is preliminary data.</text>
</comment>
<reference evidence="6 7" key="1">
    <citation type="submission" date="2024-09" db="EMBL/GenBank/DDBJ databases">
        <authorList>
            <person name="Sun Q."/>
            <person name="Mori K."/>
        </authorList>
    </citation>
    <scope>NUCLEOTIDE SEQUENCE [LARGE SCALE GENOMIC DNA]</scope>
    <source>
        <strain evidence="6 7">KCTC 23076</strain>
    </source>
</reference>
<evidence type="ECO:0000259" key="4">
    <source>
        <dbReference type="Pfam" id="PF00370"/>
    </source>
</evidence>
<dbReference type="Gene3D" id="3.30.420.40">
    <property type="match status" value="2"/>
</dbReference>
<dbReference type="CDD" id="cd07773">
    <property type="entry name" value="ASKHA_NBD_FGGY_FK"/>
    <property type="match status" value="1"/>
</dbReference>
<sequence length="506" mass="51902">MSERPASAQETARPLQPTRALGIDVGSTNTKVVLLSIGRHGCTEVAHDAFPTPDDPGALIRGAAATIRRLLEAHAARPVAVGIASMAETGVPLDAAGSPVGSFVRWNRHGDPGRSPLVERLGREALYEATGVPPLKKAPLLVFEALRESEPERWSRLAAWAGAGDLVTRMLTGRLITDHTLAGRTLAYRLPPAGEPLAEAFDAGLLAEVGLRPDHLPAVAVPGTPAGTVTAEAAGLTGLAAGTPVFVAGHDHAVGAWGAGVREPGRRVDSVGTSEALLRVAGVPLDRRAVLAAGMSLTRTVSGDFETVLAGSPAGGSMIAALLRGELGGASLDPDDVFGAIPATPRAMVLPYPLGRQCPAPDPGARLRFVDAEGGAVDPHTLEAGELGSAVLLGLSLQLRWMRDEQERITGEHPVGALRMIGSAASGNAAWMRLRTDVLGEPLEPVTSAEPVAAAAALLAAVRAGAADAHAVLPTTRSAEPADAGLHEGVYAVFLAAATERPLTPA</sequence>
<accession>A0ABV6RYZ7</accession>
<dbReference type="InterPro" id="IPR018484">
    <property type="entry name" value="FGGY_N"/>
</dbReference>
<proteinExistence type="inferred from homology"/>
<keyword evidence="7" id="KW-1185">Reference proteome</keyword>
<dbReference type="PIRSF" id="PIRSF000538">
    <property type="entry name" value="GlpK"/>
    <property type="match status" value="1"/>
</dbReference>
<feature type="domain" description="Carbohydrate kinase FGGY N-terminal" evidence="4">
    <location>
        <begin position="20"/>
        <end position="258"/>
    </location>
</feature>
<evidence type="ECO:0000313" key="6">
    <source>
        <dbReference type="EMBL" id="MFC0681128.1"/>
    </source>
</evidence>
<organism evidence="6 7">
    <name type="scientific">Lysobacter korlensis</name>
    <dbReference type="NCBI Taxonomy" id="553636"/>
    <lineage>
        <taxon>Bacteria</taxon>
        <taxon>Pseudomonadati</taxon>
        <taxon>Pseudomonadota</taxon>
        <taxon>Gammaproteobacteria</taxon>
        <taxon>Lysobacterales</taxon>
        <taxon>Lysobacteraceae</taxon>
        <taxon>Lysobacter</taxon>
    </lineage>
</organism>
<dbReference type="EMBL" id="JBHLTG010000007">
    <property type="protein sequence ID" value="MFC0681128.1"/>
    <property type="molecule type" value="Genomic_DNA"/>
</dbReference>
<keyword evidence="3" id="KW-0418">Kinase</keyword>
<dbReference type="InterPro" id="IPR018485">
    <property type="entry name" value="FGGY_C"/>
</dbReference>
<dbReference type="InterPro" id="IPR050406">
    <property type="entry name" value="FGGY_Carb_Kinase"/>
</dbReference>
<dbReference type="SUPFAM" id="SSF53067">
    <property type="entry name" value="Actin-like ATPase domain"/>
    <property type="match status" value="2"/>
</dbReference>
<dbReference type="PANTHER" id="PTHR43095:SF5">
    <property type="entry name" value="XYLULOSE KINASE"/>
    <property type="match status" value="1"/>
</dbReference>
<evidence type="ECO:0000313" key="7">
    <source>
        <dbReference type="Proteomes" id="UP001589896"/>
    </source>
</evidence>
<comment type="similarity">
    <text evidence="1">Belongs to the FGGY kinase family.</text>
</comment>